<evidence type="ECO:0000256" key="15">
    <source>
        <dbReference type="SAM" id="MobiDB-lite"/>
    </source>
</evidence>
<comment type="subcellular location">
    <subcellularLocation>
        <location evidence="2">Cell membrane</location>
        <topology evidence="2">Multi-pass membrane protein</topology>
    </subcellularLocation>
</comment>
<evidence type="ECO:0000256" key="7">
    <source>
        <dbReference type="ARBA" id="ARBA00022801"/>
    </source>
</evidence>
<evidence type="ECO:0000313" key="19">
    <source>
        <dbReference type="Proteomes" id="UP001445335"/>
    </source>
</evidence>
<evidence type="ECO:0000256" key="14">
    <source>
        <dbReference type="ARBA" id="ARBA00026104"/>
    </source>
</evidence>
<evidence type="ECO:0000313" key="18">
    <source>
        <dbReference type="EMBL" id="KAK9826366.1"/>
    </source>
</evidence>
<keyword evidence="4" id="KW-0597">Phosphoprotein</keyword>
<comment type="caution">
    <text evidence="18">The sequence shown here is derived from an EMBL/GenBank/DDBJ whole genome shotgun (WGS) entry which is preliminary data.</text>
</comment>
<keyword evidence="7" id="KW-0378">Hydrolase</keyword>
<organism evidence="18 19">
    <name type="scientific">Elliptochloris bilobata</name>
    <dbReference type="NCBI Taxonomy" id="381761"/>
    <lineage>
        <taxon>Eukaryota</taxon>
        <taxon>Viridiplantae</taxon>
        <taxon>Chlorophyta</taxon>
        <taxon>core chlorophytes</taxon>
        <taxon>Trebouxiophyceae</taxon>
        <taxon>Trebouxiophyceae incertae sedis</taxon>
        <taxon>Elliptochloris clade</taxon>
        <taxon>Elliptochloris</taxon>
    </lineage>
</organism>
<dbReference type="Pfam" id="PF01764">
    <property type="entry name" value="Lipase_3"/>
    <property type="match status" value="1"/>
</dbReference>
<reference evidence="18 19" key="1">
    <citation type="journal article" date="2024" name="Nat. Commun.">
        <title>Phylogenomics reveals the evolutionary origins of lichenization in chlorophyte algae.</title>
        <authorList>
            <person name="Puginier C."/>
            <person name="Libourel C."/>
            <person name="Otte J."/>
            <person name="Skaloud P."/>
            <person name="Haon M."/>
            <person name="Grisel S."/>
            <person name="Petersen M."/>
            <person name="Berrin J.G."/>
            <person name="Delaux P.M."/>
            <person name="Dal Grande F."/>
            <person name="Keller J."/>
        </authorList>
    </citation>
    <scope>NUCLEOTIDE SEQUENCE [LARGE SCALE GENOMIC DNA]</scope>
    <source>
        <strain evidence="18 19">SAG 245.80</strain>
    </source>
</reference>
<evidence type="ECO:0000256" key="1">
    <source>
        <dbReference type="ARBA" id="ARBA00001913"/>
    </source>
</evidence>
<accession>A0AAW1QY58</accession>
<keyword evidence="8" id="KW-0106">Calcium</keyword>
<evidence type="ECO:0000256" key="8">
    <source>
        <dbReference type="ARBA" id="ARBA00022837"/>
    </source>
</evidence>
<evidence type="ECO:0000256" key="6">
    <source>
        <dbReference type="ARBA" id="ARBA00022723"/>
    </source>
</evidence>
<dbReference type="EMBL" id="JALJOU010000066">
    <property type="protein sequence ID" value="KAK9826366.1"/>
    <property type="molecule type" value="Genomic_DNA"/>
</dbReference>
<evidence type="ECO:0000256" key="4">
    <source>
        <dbReference type="ARBA" id="ARBA00022553"/>
    </source>
</evidence>
<feature type="region of interest" description="Disordered" evidence="15">
    <location>
        <begin position="792"/>
        <end position="862"/>
    </location>
</feature>
<dbReference type="GO" id="GO:0046872">
    <property type="term" value="F:metal ion binding"/>
    <property type="evidence" value="ECO:0007669"/>
    <property type="project" value="UniProtKB-KW"/>
</dbReference>
<keyword evidence="5 16" id="KW-0812">Transmembrane</keyword>
<dbReference type="InterPro" id="IPR052214">
    <property type="entry name" value="DAG_Lipase-Related"/>
</dbReference>
<keyword evidence="19" id="KW-1185">Reference proteome</keyword>
<dbReference type="AlphaFoldDB" id="A0AAW1QY58"/>
<dbReference type="InterPro" id="IPR029058">
    <property type="entry name" value="AB_hydrolase_fold"/>
</dbReference>
<evidence type="ECO:0000256" key="3">
    <source>
        <dbReference type="ARBA" id="ARBA00022475"/>
    </source>
</evidence>
<evidence type="ECO:0000256" key="2">
    <source>
        <dbReference type="ARBA" id="ARBA00004651"/>
    </source>
</evidence>
<feature type="transmembrane region" description="Helical" evidence="16">
    <location>
        <begin position="55"/>
        <end position="78"/>
    </location>
</feature>
<dbReference type="PANTHER" id="PTHR45792:SF8">
    <property type="entry name" value="DIACYLGLYCEROL LIPASE-ALPHA"/>
    <property type="match status" value="1"/>
</dbReference>
<keyword evidence="3" id="KW-1003">Cell membrane</keyword>
<dbReference type="SUPFAM" id="SSF53474">
    <property type="entry name" value="alpha/beta-Hydrolases"/>
    <property type="match status" value="1"/>
</dbReference>
<comment type="cofactor">
    <cofactor evidence="1">
        <name>Ca(2+)</name>
        <dbReference type="ChEBI" id="CHEBI:29108"/>
    </cofactor>
</comment>
<evidence type="ECO:0000259" key="17">
    <source>
        <dbReference type="Pfam" id="PF01764"/>
    </source>
</evidence>
<feature type="compositionally biased region" description="Acidic residues" evidence="15">
    <location>
        <begin position="814"/>
        <end position="824"/>
    </location>
</feature>
<dbReference type="GO" id="GO:0016298">
    <property type="term" value="F:lipase activity"/>
    <property type="evidence" value="ECO:0007669"/>
    <property type="project" value="TreeGrafter"/>
</dbReference>
<dbReference type="EC" id="3.1.1.116" evidence="14"/>
<dbReference type="GO" id="GO:0005886">
    <property type="term" value="C:plasma membrane"/>
    <property type="evidence" value="ECO:0007669"/>
    <property type="project" value="UniProtKB-SubCell"/>
</dbReference>
<evidence type="ECO:0000256" key="9">
    <source>
        <dbReference type="ARBA" id="ARBA00022963"/>
    </source>
</evidence>
<protein>
    <recommendedName>
        <fullName evidence="14">sn-1-specific diacylglycerol lipase</fullName>
        <ecNumber evidence="14">3.1.1.116</ecNumber>
    </recommendedName>
</protein>
<feature type="compositionally biased region" description="Low complexity" evidence="15">
    <location>
        <begin position="825"/>
        <end position="851"/>
    </location>
</feature>
<keyword evidence="11" id="KW-0443">Lipid metabolism</keyword>
<gene>
    <name evidence="18" type="ORF">WJX81_002936</name>
</gene>
<evidence type="ECO:0000256" key="11">
    <source>
        <dbReference type="ARBA" id="ARBA00023098"/>
    </source>
</evidence>
<evidence type="ECO:0000256" key="12">
    <source>
        <dbReference type="ARBA" id="ARBA00023136"/>
    </source>
</evidence>
<dbReference type="GO" id="GO:0016042">
    <property type="term" value="P:lipid catabolic process"/>
    <property type="evidence" value="ECO:0007669"/>
    <property type="project" value="UniProtKB-KW"/>
</dbReference>
<evidence type="ECO:0000256" key="5">
    <source>
        <dbReference type="ARBA" id="ARBA00022692"/>
    </source>
</evidence>
<feature type="transmembrane region" description="Helical" evidence="16">
    <location>
        <begin position="20"/>
        <end position="43"/>
    </location>
</feature>
<keyword evidence="10 16" id="KW-1133">Transmembrane helix</keyword>
<dbReference type="PANTHER" id="PTHR45792">
    <property type="entry name" value="DIACYLGLYCEROL LIPASE HOMOLOG-RELATED"/>
    <property type="match status" value="1"/>
</dbReference>
<name>A0AAW1QY58_9CHLO</name>
<sequence>MPALRMLKRRWSTATDDVPVLAFFPTLFHGVWTTALGVGWIVLGRPDGCTEGAGYSFVIAGLFFCFLASFLLGCWLIYEGLKGSIFETHLRWRVPYILYALHAVLAIEICINCYGSYLIHQPLPYCPTDPTTLWQPQGEGLVVVWTTWAIVAIILLMVISTYNMFPNYKDQKSWEKRCWCLTAVCCCKWSLSPRQGKGDKKRPPYARLAELFAQLFGAMDWAPSDLMAAFLLAGALQNARRRAAVYAALGFEASGNGLPVADGAADQAERAGRMKKRGSSFSSADVMLQDCFLDRPSPDVESGVAPLLTPSGLLAELRPDLTPEDAAKMQSGAREAVSDEDLDEAAHFSKFAFAAYGYMLYVWSKPLQKGWCMLCCGRRCGCLTGPLRSYQAAFSAGQWLPELKLTNNMNREAILQITGLPEEDVLFVRFEADVSGRPCLPYFIALDRATQSLVVCIRGTLSLDDCLTDAMVGAGHRGGGGAREQGAQQPSRAFTAGVFDRSFRQHTPPPVQLASWRAQGTAHWGILEAAKDLVADLASEGVLAALLEGRPLPRNVALRASADCRGWGVVVTGHSLGAGAAALVALYLRNFFPDTRAWAFSPPGGLVDTALASAATACVTSVAVGKDWVPRLSLASFERLRDDMIVAAARCRVPKALLLARTLCGHRWTEAELFAPHAPRSADAAAALSAFRNTGDVPPSSDGDCGERNGVASRRQADRYAMARHFRPPGRLMFLRPAKGSRWEGAARRGFEAVWIDAEELVAEGMLVSPKMMADHMPDRLCKVLQRLSRARKRQRVSEGGAAGPEDPMGPDFGDGDGDSDASSEEVAAVPEDNTAWASGSAATSAPGLSGVVERGPGNKGL</sequence>
<feature type="transmembrane region" description="Helical" evidence="16">
    <location>
        <begin position="99"/>
        <end position="120"/>
    </location>
</feature>
<dbReference type="Gene3D" id="3.40.50.1820">
    <property type="entry name" value="alpha/beta hydrolase"/>
    <property type="match status" value="1"/>
</dbReference>
<keyword evidence="6" id="KW-0479">Metal-binding</keyword>
<feature type="transmembrane region" description="Helical" evidence="16">
    <location>
        <begin position="140"/>
        <end position="165"/>
    </location>
</feature>
<dbReference type="Proteomes" id="UP001445335">
    <property type="component" value="Unassembled WGS sequence"/>
</dbReference>
<proteinExistence type="predicted"/>
<comment type="catalytic activity">
    <reaction evidence="13">
        <text>a 1,2-diacyl-sn-glycerol + H2O = a 2-acylglycerol + a fatty acid + H(+)</text>
        <dbReference type="Rhea" id="RHEA:33275"/>
        <dbReference type="ChEBI" id="CHEBI:15377"/>
        <dbReference type="ChEBI" id="CHEBI:15378"/>
        <dbReference type="ChEBI" id="CHEBI:17389"/>
        <dbReference type="ChEBI" id="CHEBI:17815"/>
        <dbReference type="ChEBI" id="CHEBI:28868"/>
        <dbReference type="EC" id="3.1.1.116"/>
    </reaction>
    <physiologicalReaction direction="left-to-right" evidence="13">
        <dbReference type="Rhea" id="RHEA:33276"/>
    </physiologicalReaction>
</comment>
<feature type="domain" description="Fungal lipase-type" evidence="17">
    <location>
        <begin position="514"/>
        <end position="635"/>
    </location>
</feature>
<keyword evidence="9" id="KW-0442">Lipid degradation</keyword>
<dbReference type="InterPro" id="IPR002921">
    <property type="entry name" value="Fungal_lipase-type"/>
</dbReference>
<evidence type="ECO:0000256" key="13">
    <source>
        <dbReference type="ARBA" id="ARBA00024531"/>
    </source>
</evidence>
<keyword evidence="12 16" id="KW-0472">Membrane</keyword>
<evidence type="ECO:0000256" key="10">
    <source>
        <dbReference type="ARBA" id="ARBA00022989"/>
    </source>
</evidence>
<evidence type="ECO:0000256" key="16">
    <source>
        <dbReference type="SAM" id="Phobius"/>
    </source>
</evidence>